<keyword evidence="10" id="KW-1185">Reference proteome</keyword>
<keyword evidence="7" id="KW-0456">Lyase</keyword>
<evidence type="ECO:0000256" key="3">
    <source>
        <dbReference type="ARBA" id="ARBA00022763"/>
    </source>
</evidence>
<evidence type="ECO:0000256" key="7">
    <source>
        <dbReference type="ARBA" id="ARBA00023239"/>
    </source>
</evidence>
<dbReference type="InterPro" id="IPR003738">
    <property type="entry name" value="SRAP"/>
</dbReference>
<evidence type="ECO:0000256" key="4">
    <source>
        <dbReference type="ARBA" id="ARBA00022801"/>
    </source>
</evidence>
<keyword evidence="2" id="KW-0645">Protease</keyword>
<protein>
    <recommendedName>
        <fullName evidence="11">Embryonic stem cell-specific 5-hydroxymethylcytosine-binding protein</fullName>
    </recommendedName>
</protein>
<evidence type="ECO:0000256" key="2">
    <source>
        <dbReference type="ARBA" id="ARBA00022670"/>
    </source>
</evidence>
<evidence type="ECO:0008006" key="11">
    <source>
        <dbReference type="Google" id="ProtNLM"/>
    </source>
</evidence>
<dbReference type="PANTHER" id="PTHR13604">
    <property type="entry name" value="DC12-RELATED"/>
    <property type="match status" value="1"/>
</dbReference>
<name>A0ABR3BFF4_PHYBL</name>
<proteinExistence type="inferred from homology"/>
<gene>
    <name evidence="9" type="ORF">J3Q64DRAFT_1713912</name>
</gene>
<keyword evidence="6" id="KW-0238">DNA-binding</keyword>
<feature type="region of interest" description="Disordered" evidence="8">
    <location>
        <begin position="250"/>
        <end position="292"/>
    </location>
</feature>
<dbReference type="Proteomes" id="UP001448207">
    <property type="component" value="Unassembled WGS sequence"/>
</dbReference>
<feature type="compositionally biased region" description="Basic and acidic residues" evidence="8">
    <location>
        <begin position="273"/>
        <end position="292"/>
    </location>
</feature>
<comment type="similarity">
    <text evidence="1">Belongs to the SOS response-associated peptidase family.</text>
</comment>
<dbReference type="EMBL" id="JBCLYO010000001">
    <property type="protein sequence ID" value="KAL0097589.1"/>
    <property type="molecule type" value="Genomic_DNA"/>
</dbReference>
<dbReference type="PANTHER" id="PTHR13604:SF0">
    <property type="entry name" value="ABASIC SITE PROCESSING PROTEIN HMCES"/>
    <property type="match status" value="1"/>
</dbReference>
<dbReference type="Pfam" id="PF02586">
    <property type="entry name" value="SRAP"/>
    <property type="match status" value="1"/>
</dbReference>
<keyword evidence="3" id="KW-0227">DNA damage</keyword>
<evidence type="ECO:0000256" key="1">
    <source>
        <dbReference type="ARBA" id="ARBA00008136"/>
    </source>
</evidence>
<dbReference type="SUPFAM" id="SSF143081">
    <property type="entry name" value="BB1717-like"/>
    <property type="match status" value="1"/>
</dbReference>
<evidence type="ECO:0000313" key="9">
    <source>
        <dbReference type="EMBL" id="KAL0097589.1"/>
    </source>
</evidence>
<accession>A0ABR3BFF4</accession>
<evidence type="ECO:0000256" key="8">
    <source>
        <dbReference type="SAM" id="MobiDB-lite"/>
    </source>
</evidence>
<organism evidence="9 10">
    <name type="scientific">Phycomyces blakesleeanus</name>
    <dbReference type="NCBI Taxonomy" id="4837"/>
    <lineage>
        <taxon>Eukaryota</taxon>
        <taxon>Fungi</taxon>
        <taxon>Fungi incertae sedis</taxon>
        <taxon>Mucoromycota</taxon>
        <taxon>Mucoromycotina</taxon>
        <taxon>Mucoromycetes</taxon>
        <taxon>Mucorales</taxon>
        <taxon>Phycomycetaceae</taxon>
        <taxon>Phycomyces</taxon>
    </lineage>
</organism>
<keyword evidence="5" id="KW-0190">Covalent protein-DNA linkage</keyword>
<evidence type="ECO:0000256" key="6">
    <source>
        <dbReference type="ARBA" id="ARBA00023125"/>
    </source>
</evidence>
<reference evidence="9 10" key="1">
    <citation type="submission" date="2024-04" db="EMBL/GenBank/DDBJ databases">
        <title>Symmetric and asymmetric DNA N6-adenine methylation regulates different biological responses in Mucorales.</title>
        <authorList>
            <consortium name="Lawrence Berkeley National Laboratory"/>
            <person name="Lax C."/>
            <person name="Mondo S.J."/>
            <person name="Osorio-Concepcion M."/>
            <person name="Muszewska A."/>
            <person name="Corrochano-Luque M."/>
            <person name="Gutierrez G."/>
            <person name="Riley R."/>
            <person name="Lipzen A."/>
            <person name="Guo J."/>
            <person name="Hundley H."/>
            <person name="Amirebrahimi M."/>
            <person name="Ng V."/>
            <person name="Lorenzo-Gutierrez D."/>
            <person name="Binder U."/>
            <person name="Yang J."/>
            <person name="Song Y."/>
            <person name="Canovas D."/>
            <person name="Navarro E."/>
            <person name="Freitag M."/>
            <person name="Gabaldon T."/>
            <person name="Grigoriev I.V."/>
            <person name="Corrochano L.M."/>
            <person name="Nicolas F.E."/>
            <person name="Garre V."/>
        </authorList>
    </citation>
    <scope>NUCLEOTIDE SEQUENCE [LARGE SCALE GENOMIC DNA]</scope>
    <source>
        <strain evidence="9 10">L51</strain>
    </source>
</reference>
<evidence type="ECO:0000256" key="5">
    <source>
        <dbReference type="ARBA" id="ARBA00023124"/>
    </source>
</evidence>
<evidence type="ECO:0000313" key="10">
    <source>
        <dbReference type="Proteomes" id="UP001448207"/>
    </source>
</evidence>
<dbReference type="InterPro" id="IPR036590">
    <property type="entry name" value="SRAP-like"/>
</dbReference>
<comment type="caution">
    <text evidence="9">The sequence shown here is derived from an EMBL/GenBank/DDBJ whole genome shotgun (WGS) entry which is preliminary data.</text>
</comment>
<dbReference type="Gene3D" id="3.90.1680.10">
    <property type="entry name" value="SOS response associated peptidase-like"/>
    <property type="match status" value="1"/>
</dbReference>
<sequence length="292" mass="33086">MCGRFACPYDVQQIQTKLKESGVQTTLEFESQVPQTHRFNICPRQKIIVAYVNEKGDNVLNTMTWGFIPSWATKTPKVQPINVQDKTLLEKSTIFDKPKNQRRCIVIAEGFFEWKKHGTKKKTPYYIRRKDKQLMLMAGVYDISNISGVQFTCAIITTSAAPSLRSIHTRMPVILENSPEVVNTWLSGQPWGDKLASVMQPFKGTLQSYQVKNEMGSVGYDSPDCIAPVDQQKGSIARFLIPVQSSLGKRKCSPDPALDPNLSSFDSHPNKKQSRELLNKKKEDQFSDFYGK</sequence>
<keyword evidence="4" id="KW-0378">Hydrolase</keyword>